<evidence type="ECO:0000313" key="3">
    <source>
        <dbReference type="Proteomes" id="UP000613177"/>
    </source>
</evidence>
<keyword evidence="3" id="KW-1185">Reference proteome</keyword>
<evidence type="ECO:0000256" key="1">
    <source>
        <dbReference type="SAM" id="MobiDB-lite"/>
    </source>
</evidence>
<proteinExistence type="predicted"/>
<accession>A0A8H7SUN8</accession>
<comment type="caution">
    <text evidence="2">The sequence shown here is derived from an EMBL/GenBank/DDBJ whole genome shotgun (WGS) entry which is preliminary data.</text>
</comment>
<name>A0A8H7SUN8_9FUNG</name>
<sequence>MLFINGPTLPPLKSEDDLLEDVYCFTKTSKQVSNTYTEKKTESTVSSEEDSSII</sequence>
<dbReference type="Proteomes" id="UP000613177">
    <property type="component" value="Unassembled WGS sequence"/>
</dbReference>
<gene>
    <name evidence="2" type="ORF">INT48_000677</name>
</gene>
<evidence type="ECO:0000313" key="2">
    <source>
        <dbReference type="EMBL" id="KAG2236680.1"/>
    </source>
</evidence>
<dbReference type="EMBL" id="JAEPRE010000014">
    <property type="protein sequence ID" value="KAG2236680.1"/>
    <property type="molecule type" value="Genomic_DNA"/>
</dbReference>
<protein>
    <submittedName>
        <fullName evidence="2">Uncharacterized protein</fullName>
    </submittedName>
</protein>
<reference evidence="2" key="1">
    <citation type="submission" date="2021-01" db="EMBL/GenBank/DDBJ databases">
        <title>Metabolic potential, ecology and presence of endohyphal bacteria is reflected in genomic diversity of Mucoromycotina.</title>
        <authorList>
            <person name="Muszewska A."/>
            <person name="Okrasinska A."/>
            <person name="Steczkiewicz K."/>
            <person name="Drgas O."/>
            <person name="Orlowska M."/>
            <person name="Perlinska-Lenart U."/>
            <person name="Aleksandrzak-Piekarczyk T."/>
            <person name="Szatraj K."/>
            <person name="Zielenkiewicz U."/>
            <person name="Pilsyk S."/>
            <person name="Malc E."/>
            <person name="Mieczkowski P."/>
            <person name="Kruszewska J.S."/>
            <person name="Biernat P."/>
            <person name="Pawlowska J."/>
        </authorList>
    </citation>
    <scope>NUCLEOTIDE SEQUENCE</scope>
    <source>
        <strain evidence="2">WA0000018081</strain>
    </source>
</reference>
<organism evidence="2 3">
    <name type="scientific">Thamnidium elegans</name>
    <dbReference type="NCBI Taxonomy" id="101142"/>
    <lineage>
        <taxon>Eukaryota</taxon>
        <taxon>Fungi</taxon>
        <taxon>Fungi incertae sedis</taxon>
        <taxon>Mucoromycota</taxon>
        <taxon>Mucoromycotina</taxon>
        <taxon>Mucoromycetes</taxon>
        <taxon>Mucorales</taxon>
        <taxon>Mucorineae</taxon>
        <taxon>Mucoraceae</taxon>
        <taxon>Thamnidium</taxon>
    </lineage>
</organism>
<feature type="region of interest" description="Disordered" evidence="1">
    <location>
        <begin position="33"/>
        <end position="54"/>
    </location>
</feature>
<dbReference type="AlphaFoldDB" id="A0A8H7SUN8"/>